<dbReference type="Pfam" id="PF20150">
    <property type="entry name" value="2EXR"/>
    <property type="match status" value="1"/>
</dbReference>
<evidence type="ECO:0000313" key="2">
    <source>
        <dbReference type="EMBL" id="KAJ5218574.1"/>
    </source>
</evidence>
<proteinExistence type="predicted"/>
<accession>A0A9W9NH36</accession>
<name>A0A9W9NH36_9EURO</name>
<evidence type="ECO:0000259" key="1">
    <source>
        <dbReference type="Pfam" id="PF20150"/>
    </source>
</evidence>
<reference evidence="2" key="1">
    <citation type="submission" date="2022-12" db="EMBL/GenBank/DDBJ databases">
        <authorList>
            <person name="Petersen C."/>
        </authorList>
    </citation>
    <scope>NUCLEOTIDE SEQUENCE</scope>
    <source>
        <strain evidence="2">IBT 15544</strain>
    </source>
</reference>
<dbReference type="InterPro" id="IPR045518">
    <property type="entry name" value="2EXR"/>
</dbReference>
<evidence type="ECO:0000313" key="3">
    <source>
        <dbReference type="Proteomes" id="UP001150904"/>
    </source>
</evidence>
<dbReference type="EMBL" id="JAPQKR010000004">
    <property type="protein sequence ID" value="KAJ5218574.1"/>
    <property type="molecule type" value="Genomic_DNA"/>
</dbReference>
<reference evidence="2" key="2">
    <citation type="journal article" date="2023" name="IMA Fungus">
        <title>Comparative genomic study of the Penicillium genus elucidates a diverse pangenome and 15 lateral gene transfer events.</title>
        <authorList>
            <person name="Petersen C."/>
            <person name="Sorensen T."/>
            <person name="Nielsen M.R."/>
            <person name="Sondergaard T.E."/>
            <person name="Sorensen J.L."/>
            <person name="Fitzpatrick D.A."/>
            <person name="Frisvad J.C."/>
            <person name="Nielsen K.L."/>
        </authorList>
    </citation>
    <scope>NUCLEOTIDE SEQUENCE</scope>
    <source>
        <strain evidence="2">IBT 15544</strain>
    </source>
</reference>
<sequence length="344" mass="39348">MSSLNSGGAKCMSFHLFRNLPTEIQDHIWDLAIRPLPGNRHVHEFIVVDHYFDKPNGADQIRADFLRFEPGGYLGQNFGLAVPRNDPVRGSNMSAYSLDSGLWMACQQSRRALERHYRKNEWWSDLPNPECPTRLAARGDYTGQSGVSHTASYIDGDGKPHHVTISPDKDLVHLVGLDPVSVEWFYHYAGDRFLINYRCRYEPYPSFLGLDIAITFDHRWIGFIPSTLVDMIHVLHDDSGRTLWFIDQRLHRVHAPGSGEIGLSGTDGGSDSCLKNNNRQVFYSSGYVFTEVRETDEHLWEVKDEENRTRSVFEFFRLLIPMHNGRLGIEGSDRMRVLACEFSS</sequence>
<dbReference type="RefSeq" id="XP_058313147.1">
    <property type="nucleotide sequence ID" value="XM_058447736.1"/>
</dbReference>
<feature type="domain" description="2EXR" evidence="1">
    <location>
        <begin position="14"/>
        <end position="119"/>
    </location>
</feature>
<gene>
    <name evidence="2" type="ORF">N7498_000673</name>
</gene>
<keyword evidence="3" id="KW-1185">Reference proteome</keyword>
<dbReference type="OrthoDB" id="3596450at2759"/>
<comment type="caution">
    <text evidence="2">The sequence shown here is derived from an EMBL/GenBank/DDBJ whole genome shotgun (WGS) entry which is preliminary data.</text>
</comment>
<protein>
    <recommendedName>
        <fullName evidence="1">2EXR domain-containing protein</fullName>
    </recommendedName>
</protein>
<dbReference type="AlphaFoldDB" id="A0A9W9NH36"/>
<dbReference type="GeneID" id="83175036"/>
<organism evidence="2 3">
    <name type="scientific">Penicillium cinerascens</name>
    <dbReference type="NCBI Taxonomy" id="70096"/>
    <lineage>
        <taxon>Eukaryota</taxon>
        <taxon>Fungi</taxon>
        <taxon>Dikarya</taxon>
        <taxon>Ascomycota</taxon>
        <taxon>Pezizomycotina</taxon>
        <taxon>Eurotiomycetes</taxon>
        <taxon>Eurotiomycetidae</taxon>
        <taxon>Eurotiales</taxon>
        <taxon>Aspergillaceae</taxon>
        <taxon>Penicillium</taxon>
    </lineage>
</organism>
<dbReference type="Proteomes" id="UP001150904">
    <property type="component" value="Unassembled WGS sequence"/>
</dbReference>